<dbReference type="InterPro" id="IPR050693">
    <property type="entry name" value="Hsp70_NEF-Inhibitors"/>
</dbReference>
<dbReference type="OrthoDB" id="10250458at2759"/>
<dbReference type="Gene3D" id="1.25.10.10">
    <property type="entry name" value="Leucine-rich Repeat Variant"/>
    <property type="match status" value="1"/>
</dbReference>
<dbReference type="SUPFAM" id="SSF48371">
    <property type="entry name" value="ARM repeat"/>
    <property type="match status" value="1"/>
</dbReference>
<reference evidence="1" key="1">
    <citation type="submission" date="2022-11" db="EMBL/GenBank/DDBJ databases">
        <authorList>
            <person name="Kikuchi T."/>
        </authorList>
    </citation>
    <scope>NUCLEOTIDE SEQUENCE</scope>
    <source>
        <strain evidence="1">PS1010</strain>
    </source>
</reference>
<dbReference type="GO" id="GO:0000774">
    <property type="term" value="F:adenyl-nucleotide exchange factor activity"/>
    <property type="evidence" value="ECO:0007669"/>
    <property type="project" value="TreeGrafter"/>
</dbReference>
<accession>A0A9P1MZA2</accession>
<evidence type="ECO:0008006" key="3">
    <source>
        <dbReference type="Google" id="ProtNLM"/>
    </source>
</evidence>
<sequence length="319" mass="36197">MSGDIPDYYWKNLLAITTRAQADDTTERVEREIPKVLDGDSRKWLEEVMRDLVHETDPFRQLQKVIDSLHQYASSIEKINQSDNDQILDLIERLDDLLSIADLSNQFINNGGLLILETFIVGQNVDSEIRVRFAQVILTWAENNEIAQNAIIDSKLFNELLKILSNPETPSGLLSAILSAISGSVRSNKSAFSKFEEVNGSGILENLVKSSKSVQVSAKSARILTSISYTMQDYPEFAKKLNIPIIGAYILLVSNGEHFAELEYIREYLLNYVEWADVEEKLRNELLTSLDLENRRDLDQTNRDLISKLLKKFGALRTG</sequence>
<comment type="caution">
    <text evidence="1">The sequence shown here is derived from an EMBL/GenBank/DDBJ whole genome shotgun (WGS) entry which is preliminary data.</text>
</comment>
<proteinExistence type="predicted"/>
<dbReference type="Proteomes" id="UP001152747">
    <property type="component" value="Unassembled WGS sequence"/>
</dbReference>
<keyword evidence="2" id="KW-1185">Reference proteome</keyword>
<dbReference type="InterPro" id="IPR016024">
    <property type="entry name" value="ARM-type_fold"/>
</dbReference>
<evidence type="ECO:0000313" key="2">
    <source>
        <dbReference type="Proteomes" id="UP001152747"/>
    </source>
</evidence>
<dbReference type="GO" id="GO:0005783">
    <property type="term" value="C:endoplasmic reticulum"/>
    <property type="evidence" value="ECO:0007669"/>
    <property type="project" value="TreeGrafter"/>
</dbReference>
<dbReference type="InterPro" id="IPR011989">
    <property type="entry name" value="ARM-like"/>
</dbReference>
<dbReference type="AlphaFoldDB" id="A0A9P1MZA2"/>
<protein>
    <recommendedName>
        <fullName evidence="3">Nucleotide exchange factor Fes1 domain-containing protein</fullName>
    </recommendedName>
</protein>
<gene>
    <name evidence="1" type="ORF">CAMP_LOCUS4353</name>
</gene>
<dbReference type="EMBL" id="CANHGI010000002">
    <property type="protein sequence ID" value="CAI5441716.1"/>
    <property type="molecule type" value="Genomic_DNA"/>
</dbReference>
<organism evidence="1 2">
    <name type="scientific">Caenorhabditis angaria</name>
    <dbReference type="NCBI Taxonomy" id="860376"/>
    <lineage>
        <taxon>Eukaryota</taxon>
        <taxon>Metazoa</taxon>
        <taxon>Ecdysozoa</taxon>
        <taxon>Nematoda</taxon>
        <taxon>Chromadorea</taxon>
        <taxon>Rhabditida</taxon>
        <taxon>Rhabditina</taxon>
        <taxon>Rhabditomorpha</taxon>
        <taxon>Rhabditoidea</taxon>
        <taxon>Rhabditidae</taxon>
        <taxon>Peloderinae</taxon>
        <taxon>Caenorhabditis</taxon>
    </lineage>
</organism>
<evidence type="ECO:0000313" key="1">
    <source>
        <dbReference type="EMBL" id="CAI5441716.1"/>
    </source>
</evidence>
<name>A0A9P1MZA2_9PELO</name>
<dbReference type="PANTHER" id="PTHR19316">
    <property type="entry name" value="PROTEIN FOLDING REGULATOR"/>
    <property type="match status" value="1"/>
</dbReference>
<dbReference type="PANTHER" id="PTHR19316:SF18">
    <property type="entry name" value="HSP70-BINDING PROTEIN 1"/>
    <property type="match status" value="1"/>
</dbReference>